<dbReference type="EMBL" id="JASCZI010032499">
    <property type="protein sequence ID" value="MED6128310.1"/>
    <property type="molecule type" value="Genomic_DNA"/>
</dbReference>
<dbReference type="Proteomes" id="UP001341840">
    <property type="component" value="Unassembled WGS sequence"/>
</dbReference>
<gene>
    <name evidence="2" type="ORF">PIB30_096475</name>
</gene>
<evidence type="ECO:0000313" key="2">
    <source>
        <dbReference type="EMBL" id="MED6128310.1"/>
    </source>
</evidence>
<protein>
    <submittedName>
        <fullName evidence="2">Uncharacterized protein</fullName>
    </submittedName>
</protein>
<organism evidence="2 3">
    <name type="scientific">Stylosanthes scabra</name>
    <dbReference type="NCBI Taxonomy" id="79078"/>
    <lineage>
        <taxon>Eukaryota</taxon>
        <taxon>Viridiplantae</taxon>
        <taxon>Streptophyta</taxon>
        <taxon>Embryophyta</taxon>
        <taxon>Tracheophyta</taxon>
        <taxon>Spermatophyta</taxon>
        <taxon>Magnoliopsida</taxon>
        <taxon>eudicotyledons</taxon>
        <taxon>Gunneridae</taxon>
        <taxon>Pentapetalae</taxon>
        <taxon>rosids</taxon>
        <taxon>fabids</taxon>
        <taxon>Fabales</taxon>
        <taxon>Fabaceae</taxon>
        <taxon>Papilionoideae</taxon>
        <taxon>50 kb inversion clade</taxon>
        <taxon>dalbergioids sensu lato</taxon>
        <taxon>Dalbergieae</taxon>
        <taxon>Pterocarpus clade</taxon>
        <taxon>Stylosanthes</taxon>
    </lineage>
</organism>
<keyword evidence="3" id="KW-1185">Reference proteome</keyword>
<evidence type="ECO:0000256" key="1">
    <source>
        <dbReference type="SAM" id="Coils"/>
    </source>
</evidence>
<keyword evidence="1" id="KW-0175">Coiled coil</keyword>
<sequence>MTEAVCSNGTAKEKKKREKGRFQCAHLDLLECSLYGMYLRGVWDYRRNRWCQDGRLEVYVKGVNLVRNRRKYGPIPYRSLEIVGDKFGLMGFGPSGPNIRNSCPELRKADVADVPGFMSCQVCPECRDVHWGGFGILWVSSPTCPTWPSAAILASAALVVPAESVGKTQAEPDGGSSTNVGHVGVGDQHVERRRFTVEGLSDPKRVRTLEGGSRDFCPLVRSFDASGFVESQLLGPRAQEIPLDCDPLESIRWVEWAIIRATTIMKSVEPRLTIAEEAERRNAKLLSDAKTLNLQKMVLEEEKVDAIRAKLKAEEDLKALKAELETSEREKGAEIDRQAEEKVRADLAEAFMADLHQQCEDLAEDAKGAVAVTEGTLKAQLAILLPDFDTDQISFFKDIVDGKVVDTAE</sequence>
<feature type="coiled-coil region" evidence="1">
    <location>
        <begin position="275"/>
        <end position="337"/>
    </location>
</feature>
<evidence type="ECO:0000313" key="3">
    <source>
        <dbReference type="Proteomes" id="UP001341840"/>
    </source>
</evidence>
<accession>A0ABU6RWF9</accession>
<proteinExistence type="predicted"/>
<name>A0ABU6RWF9_9FABA</name>
<reference evidence="2 3" key="1">
    <citation type="journal article" date="2023" name="Plants (Basel)">
        <title>Bridging the Gap: Combining Genomics and Transcriptomics Approaches to Understand Stylosanthes scabra, an Orphan Legume from the Brazilian Caatinga.</title>
        <authorList>
            <person name="Ferreira-Neto J.R.C."/>
            <person name="da Silva M.D."/>
            <person name="Binneck E."/>
            <person name="de Melo N.F."/>
            <person name="da Silva R.H."/>
            <person name="de Melo A.L.T.M."/>
            <person name="Pandolfi V."/>
            <person name="Bustamante F.O."/>
            <person name="Brasileiro-Vidal A.C."/>
            <person name="Benko-Iseppon A.M."/>
        </authorList>
    </citation>
    <scope>NUCLEOTIDE SEQUENCE [LARGE SCALE GENOMIC DNA]</scope>
    <source>
        <tissue evidence="2">Leaves</tissue>
    </source>
</reference>
<comment type="caution">
    <text evidence="2">The sequence shown here is derived from an EMBL/GenBank/DDBJ whole genome shotgun (WGS) entry which is preliminary data.</text>
</comment>